<dbReference type="FunFam" id="3.40.50.2300:FF:000016">
    <property type="entry name" value="Taste 1 receptor member 2"/>
    <property type="match status" value="1"/>
</dbReference>
<keyword evidence="3" id="KW-1003">Cell membrane</keyword>
<dbReference type="PANTHER" id="PTHR24061">
    <property type="entry name" value="CALCIUM-SENSING RECEPTOR-RELATED"/>
    <property type="match status" value="1"/>
</dbReference>
<dbReference type="Gene3D" id="3.40.50.2300">
    <property type="match status" value="3"/>
</dbReference>
<gene>
    <name evidence="15" type="ORF">NHX12_012547</name>
</gene>
<feature type="transmembrane region" description="Helical" evidence="13">
    <location>
        <begin position="981"/>
        <end position="1000"/>
    </location>
</feature>
<dbReference type="InterPro" id="IPR017978">
    <property type="entry name" value="GPCR_3_C"/>
</dbReference>
<evidence type="ECO:0000256" key="7">
    <source>
        <dbReference type="ARBA" id="ARBA00023040"/>
    </source>
</evidence>
<dbReference type="Proteomes" id="UP001148018">
    <property type="component" value="Unassembled WGS sequence"/>
</dbReference>
<comment type="similarity">
    <text evidence="2">Belongs to the RER1 family.</text>
</comment>
<dbReference type="FunFam" id="2.10.50.30:FF:000004">
    <property type="entry name" value="Taste receptor type 1 member 3-like protein"/>
    <property type="match status" value="1"/>
</dbReference>
<dbReference type="InterPro" id="IPR038550">
    <property type="entry name" value="GPCR_3_9-Cys_sf"/>
</dbReference>
<keyword evidence="9" id="KW-0675">Receptor</keyword>
<sequence>MSEGDSVGESIHGRPSTIAAFFTRLGQIYQSWLDKSTPFYIGRWAGTLLLTAVYMIRVYILQGWYIVTYALGIYHLNLFIAFLSPKVDPSMLDEDEGPSLPTKQNEEFRPFIRRLPEFKFWHSATKGIVIAMICTFFEAFNVPVFWPILVMYFIMLFCITMKRQIKHMINGVFNRGNYRRFQVMRFTVEEINNSTVLLPNVSLGYEILDHCSQMYNFPGVLDLISFNGSIRFPGWGEGDSGPRGKVVGVVGPFTSADSIPIAPLFTLKLIPMISFGAASSVLSNRDHYPAFLRTATSNKALVDLIIRVLQRFHWTWVAVLHSRDSYGTDGRDLCVREMAHTDICVAYTAVIGEKTNYAQLFRQLEAKGIAVIIVFSLKVYALNTIEAAVALNITDKVWVAADAWLFSKTFSHRSDIESIGTILGLSEKTVHIDGFDDFIRSEEDAGRSAVGHAGCNQNCSCDFLTDDDILAEDSSYNFQVYTATYALAHALHSALRCDRGGTCDGNSTVYPYMVLDELKKTNMTILNLTVQFNEKGGLRFPSMNLFIWTKAGVEQVGSYETTPTVLLSIDNSKLQWHTNGTVPVSDRPAAIDCSSMPFQRGNYRRFQVMRFTIEEINNSTVLLPNVSLGYEILDHCSQIYNFPGVLDLISFNGSIRFSWEASDYRPLGKVMGVVGPYTSSDSLAIASLFTLKLIPLISYGASSSALSCDSGTCNVNTTVYPYMVLHELKKTNLMIRNLNIQFNEKGGLKFPSMNIFIWTKGRIEKVGFYETTPTVVLSINNSQIQWHANGTVPVSVCSPECPVGSAKRPDGIHRCCFTCEICPNGTYLNVTKDAYHCMDCTKSEWSSAGSTSCKLRSVVYIHLTDPTAILIVVAAIVLAGLSLAIMVIFAFNYNTPVVKSAGGLMCLLILGCLSLSTISIFFYFDKPTTASCILRYLPFMFFYTACLACFVVRSFQIVCVFKMAAKFPKIYSWWMKYNGQWLLIAAPVLMQAILLTAGYASKPPQPFNDTAEYPDKIILTCGQGNFPLFSLSVILLSLLVVLCFAFSYMGKDLPKNYNEAKAITFCLLLLILTWVTFITSTTIYHGEHIRTLNALAVLSSLYSILLWYFLPKCYIVLFQPQKNTTQYFQGLIQDYTKQLSAQ</sequence>
<dbReference type="SUPFAM" id="SSF53822">
    <property type="entry name" value="Periplasmic binding protein-like I"/>
    <property type="match status" value="3"/>
</dbReference>
<dbReference type="GO" id="GO:0005886">
    <property type="term" value="C:plasma membrane"/>
    <property type="evidence" value="ECO:0007669"/>
    <property type="project" value="UniProtKB-SubCell"/>
</dbReference>
<keyword evidence="8 13" id="KW-0472">Membrane</keyword>
<feature type="transmembrane region" description="Helical" evidence="13">
    <location>
        <begin position="1028"/>
        <end position="1050"/>
    </location>
</feature>
<feature type="transmembrane region" description="Helical" evidence="13">
    <location>
        <begin position="39"/>
        <end position="56"/>
    </location>
</feature>
<feature type="transmembrane region" description="Helical" evidence="13">
    <location>
        <begin position="1091"/>
        <end position="1110"/>
    </location>
</feature>
<dbReference type="GO" id="GO:0004930">
    <property type="term" value="F:G protein-coupled receptor activity"/>
    <property type="evidence" value="ECO:0007669"/>
    <property type="project" value="UniProtKB-KW"/>
</dbReference>
<evidence type="ECO:0000256" key="5">
    <source>
        <dbReference type="ARBA" id="ARBA00022729"/>
    </source>
</evidence>
<dbReference type="PRINTS" id="PR00248">
    <property type="entry name" value="GPCRMGR"/>
</dbReference>
<evidence type="ECO:0000256" key="10">
    <source>
        <dbReference type="ARBA" id="ARBA00023180"/>
    </source>
</evidence>
<comment type="caution">
    <text evidence="15">The sequence shown here is derived from an EMBL/GenBank/DDBJ whole genome shotgun (WGS) entry which is preliminary data.</text>
</comment>
<evidence type="ECO:0000256" key="11">
    <source>
        <dbReference type="ARBA" id="ARBA00023224"/>
    </source>
</evidence>
<dbReference type="InterPro" id="IPR000068">
    <property type="entry name" value="GPCR_3_Ca_sens_rcpt-rel"/>
</dbReference>
<dbReference type="PANTHER" id="PTHR24061:SF441">
    <property type="entry name" value="TASTE RECEPTOR TYPE 1 MEMBER 2B-RELATED"/>
    <property type="match status" value="1"/>
</dbReference>
<keyword evidence="7" id="KW-0297">G-protein coupled receptor</keyword>
<evidence type="ECO:0000259" key="14">
    <source>
        <dbReference type="PROSITE" id="PS50259"/>
    </source>
</evidence>
<reference evidence="15" key="1">
    <citation type="submission" date="2022-07" db="EMBL/GenBank/DDBJ databases">
        <title>Chromosome-level genome of Muraenolepis orangiensis.</title>
        <authorList>
            <person name="Kim J."/>
        </authorList>
    </citation>
    <scope>NUCLEOTIDE SEQUENCE</scope>
    <source>
        <strain evidence="15">KU_S4_2022</strain>
        <tissue evidence="15">Muscle</tissue>
    </source>
</reference>
<dbReference type="Gene3D" id="2.10.50.30">
    <property type="entry name" value="GPCR, family 3, nine cysteines domain"/>
    <property type="match status" value="1"/>
</dbReference>
<keyword evidence="11" id="KW-0807">Transducer</keyword>
<dbReference type="PROSITE" id="PS50259">
    <property type="entry name" value="G_PROTEIN_RECEP_F3_4"/>
    <property type="match status" value="1"/>
</dbReference>
<feature type="transmembrane region" description="Helical" evidence="13">
    <location>
        <begin position="1062"/>
        <end position="1085"/>
    </location>
</feature>
<proteinExistence type="inferred from homology"/>
<evidence type="ECO:0000256" key="12">
    <source>
        <dbReference type="ARBA" id="ARBA00038492"/>
    </source>
</evidence>
<evidence type="ECO:0000256" key="6">
    <source>
        <dbReference type="ARBA" id="ARBA00022989"/>
    </source>
</evidence>
<evidence type="ECO:0000256" key="4">
    <source>
        <dbReference type="ARBA" id="ARBA00022692"/>
    </source>
</evidence>
<comment type="subcellular location">
    <subcellularLocation>
        <location evidence="1">Cell membrane</location>
        <topology evidence="1">Multi-pass membrane protein</topology>
    </subcellularLocation>
</comment>
<evidence type="ECO:0000256" key="2">
    <source>
        <dbReference type="ARBA" id="ARBA00006070"/>
    </source>
</evidence>
<evidence type="ECO:0000256" key="13">
    <source>
        <dbReference type="SAM" id="Phobius"/>
    </source>
</evidence>
<feature type="transmembrane region" description="Helical" evidence="13">
    <location>
        <begin position="936"/>
        <end position="961"/>
    </location>
</feature>
<dbReference type="OrthoDB" id="5984008at2759"/>
<dbReference type="AlphaFoldDB" id="A0A9Q0DD24"/>
<keyword evidence="16" id="KW-1185">Reference proteome</keyword>
<feature type="transmembrane region" description="Helical" evidence="13">
    <location>
        <begin position="903"/>
        <end position="924"/>
    </location>
</feature>
<keyword evidence="10" id="KW-0325">Glycoprotein</keyword>
<evidence type="ECO:0000256" key="9">
    <source>
        <dbReference type="ARBA" id="ARBA00023170"/>
    </source>
</evidence>
<dbReference type="GO" id="GO:0050909">
    <property type="term" value="P:sensory perception of taste"/>
    <property type="evidence" value="ECO:0007669"/>
    <property type="project" value="UniProtKB-ARBA"/>
</dbReference>
<feature type="transmembrane region" description="Helical" evidence="13">
    <location>
        <begin position="63"/>
        <end position="83"/>
    </location>
</feature>
<keyword evidence="6 13" id="KW-1133">Transmembrane helix</keyword>
<evidence type="ECO:0000256" key="1">
    <source>
        <dbReference type="ARBA" id="ARBA00004651"/>
    </source>
</evidence>
<evidence type="ECO:0000313" key="15">
    <source>
        <dbReference type="EMBL" id="KAJ3586146.1"/>
    </source>
</evidence>
<dbReference type="InterPro" id="IPR011500">
    <property type="entry name" value="GPCR_3_9-Cys_dom"/>
</dbReference>
<dbReference type="Pfam" id="PF07562">
    <property type="entry name" value="NCD3G"/>
    <property type="match status" value="1"/>
</dbReference>
<dbReference type="EMBL" id="JANIIK010000117">
    <property type="protein sequence ID" value="KAJ3586146.1"/>
    <property type="molecule type" value="Genomic_DNA"/>
</dbReference>
<keyword evidence="4 13" id="KW-0812">Transmembrane</keyword>
<dbReference type="InterPro" id="IPR004932">
    <property type="entry name" value="Rer1"/>
</dbReference>
<feature type="transmembrane region" description="Helical" evidence="13">
    <location>
        <begin position="868"/>
        <end position="891"/>
    </location>
</feature>
<accession>A0A9Q0DD24</accession>
<dbReference type="PROSITE" id="PS00980">
    <property type="entry name" value="G_PROTEIN_RECEP_F3_2"/>
    <property type="match status" value="1"/>
</dbReference>
<evidence type="ECO:0000256" key="8">
    <source>
        <dbReference type="ARBA" id="ARBA00023136"/>
    </source>
</evidence>
<organism evidence="15 16">
    <name type="scientific">Muraenolepis orangiensis</name>
    <name type="common">Patagonian moray cod</name>
    <dbReference type="NCBI Taxonomy" id="630683"/>
    <lineage>
        <taxon>Eukaryota</taxon>
        <taxon>Metazoa</taxon>
        <taxon>Chordata</taxon>
        <taxon>Craniata</taxon>
        <taxon>Vertebrata</taxon>
        <taxon>Euteleostomi</taxon>
        <taxon>Actinopterygii</taxon>
        <taxon>Neopterygii</taxon>
        <taxon>Teleostei</taxon>
        <taxon>Neoteleostei</taxon>
        <taxon>Acanthomorphata</taxon>
        <taxon>Zeiogadaria</taxon>
        <taxon>Gadariae</taxon>
        <taxon>Gadiformes</taxon>
        <taxon>Muraenolepidoidei</taxon>
        <taxon>Muraenolepididae</taxon>
        <taxon>Muraenolepis</taxon>
    </lineage>
</organism>
<dbReference type="InterPro" id="IPR001828">
    <property type="entry name" value="ANF_lig-bd_rcpt"/>
</dbReference>
<dbReference type="Pfam" id="PF01094">
    <property type="entry name" value="ANF_receptor"/>
    <property type="match status" value="2"/>
</dbReference>
<dbReference type="SUPFAM" id="SSF57586">
    <property type="entry name" value="TNF receptor-like"/>
    <property type="match status" value="1"/>
</dbReference>
<keyword evidence="5" id="KW-0732">Signal</keyword>
<feature type="transmembrane region" description="Helical" evidence="13">
    <location>
        <begin position="364"/>
        <end position="382"/>
    </location>
</feature>
<evidence type="ECO:0000313" key="16">
    <source>
        <dbReference type="Proteomes" id="UP001148018"/>
    </source>
</evidence>
<name>A0A9Q0DD24_9TELE</name>
<dbReference type="InterPro" id="IPR028082">
    <property type="entry name" value="Peripla_BP_I"/>
</dbReference>
<comment type="similarity">
    <text evidence="12">Belongs to the G-protein coupled receptor 3 family. TAS1R subfamily.</text>
</comment>
<dbReference type="Pfam" id="PF00003">
    <property type="entry name" value="7tm_3"/>
    <property type="match status" value="1"/>
</dbReference>
<feature type="transmembrane region" description="Helical" evidence="13">
    <location>
        <begin position="128"/>
        <end position="159"/>
    </location>
</feature>
<dbReference type="InterPro" id="IPR017979">
    <property type="entry name" value="GPCR_3_CS"/>
</dbReference>
<dbReference type="GO" id="GO:0005737">
    <property type="term" value="C:cytoplasm"/>
    <property type="evidence" value="ECO:0007669"/>
    <property type="project" value="UniProtKB-ARBA"/>
</dbReference>
<protein>
    <recommendedName>
        <fullName evidence="14">G-protein coupled receptors family 3 profile domain-containing protein</fullName>
    </recommendedName>
</protein>
<feature type="domain" description="G-protein coupled receptors family 3 profile" evidence="14">
    <location>
        <begin position="867"/>
        <end position="1126"/>
    </location>
</feature>
<dbReference type="InterPro" id="IPR000337">
    <property type="entry name" value="GPCR_3"/>
</dbReference>
<dbReference type="Pfam" id="PF03248">
    <property type="entry name" value="Rer1"/>
    <property type="match status" value="1"/>
</dbReference>
<evidence type="ECO:0000256" key="3">
    <source>
        <dbReference type="ARBA" id="ARBA00022475"/>
    </source>
</evidence>